<evidence type="ECO:0000313" key="4">
    <source>
        <dbReference type="Proteomes" id="UP000680750"/>
    </source>
</evidence>
<evidence type="ECO:0000256" key="1">
    <source>
        <dbReference type="SAM" id="MobiDB-lite"/>
    </source>
</evidence>
<feature type="transmembrane region" description="Helical" evidence="2">
    <location>
        <begin position="76"/>
        <end position="96"/>
    </location>
</feature>
<accession>A0A810KXI4</accession>
<gene>
    <name evidence="3" type="ORF">Asera_20110</name>
</gene>
<dbReference type="AlphaFoldDB" id="A0A810KXI4"/>
<feature type="region of interest" description="Disordered" evidence="1">
    <location>
        <begin position="1"/>
        <end position="70"/>
    </location>
</feature>
<protein>
    <submittedName>
        <fullName evidence="3">Uncharacterized protein</fullName>
    </submittedName>
</protein>
<feature type="compositionally biased region" description="Basic and acidic residues" evidence="1">
    <location>
        <begin position="47"/>
        <end position="68"/>
    </location>
</feature>
<sequence>MGRHQHVARPSTPRAPAAQEQSSRAPELMMSRRPDDTGAPDQAPAGTHERRPDAPERPRTGKSDDEQHRRVRRRQMIAAILAIVAIIIFALIQGFLGAPSKIPGTH</sequence>
<keyword evidence="4" id="KW-1185">Reference proteome</keyword>
<keyword evidence="2" id="KW-0812">Transmembrane</keyword>
<dbReference type="Proteomes" id="UP000680750">
    <property type="component" value="Chromosome"/>
</dbReference>
<reference evidence="3" key="1">
    <citation type="submission" date="2020-08" db="EMBL/GenBank/DDBJ databases">
        <title>Whole genome shotgun sequence of Actinocatenispora sera NBRC 101916.</title>
        <authorList>
            <person name="Komaki H."/>
            <person name="Tamura T."/>
        </authorList>
    </citation>
    <scope>NUCLEOTIDE SEQUENCE</scope>
    <source>
        <strain evidence="3">NBRC 101916</strain>
    </source>
</reference>
<evidence type="ECO:0000313" key="3">
    <source>
        <dbReference type="EMBL" id="BCJ27903.1"/>
    </source>
</evidence>
<proteinExistence type="predicted"/>
<dbReference type="RefSeq" id="WP_030446673.1">
    <property type="nucleotide sequence ID" value="NZ_AP023354.1"/>
</dbReference>
<dbReference type="EMBL" id="AP023354">
    <property type="protein sequence ID" value="BCJ27903.1"/>
    <property type="molecule type" value="Genomic_DNA"/>
</dbReference>
<organism evidence="3 4">
    <name type="scientific">Actinocatenispora sera</name>
    <dbReference type="NCBI Taxonomy" id="390989"/>
    <lineage>
        <taxon>Bacteria</taxon>
        <taxon>Bacillati</taxon>
        <taxon>Actinomycetota</taxon>
        <taxon>Actinomycetes</taxon>
        <taxon>Micromonosporales</taxon>
        <taxon>Micromonosporaceae</taxon>
        <taxon>Actinocatenispora</taxon>
    </lineage>
</organism>
<keyword evidence="2" id="KW-1133">Transmembrane helix</keyword>
<dbReference type="KEGG" id="aser:Asera_20110"/>
<name>A0A810KXI4_9ACTN</name>
<evidence type="ECO:0000256" key="2">
    <source>
        <dbReference type="SAM" id="Phobius"/>
    </source>
</evidence>
<keyword evidence="2" id="KW-0472">Membrane</keyword>